<keyword evidence="1" id="KW-0805">Transcription regulation</keyword>
<comment type="caution">
    <text evidence="4">The sequence shown here is derived from an EMBL/GenBank/DDBJ whole genome shotgun (WGS) entry which is preliminary data.</text>
</comment>
<evidence type="ECO:0000256" key="2">
    <source>
        <dbReference type="ARBA" id="ARBA00023163"/>
    </source>
</evidence>
<evidence type="ECO:0000256" key="1">
    <source>
        <dbReference type="ARBA" id="ARBA00023015"/>
    </source>
</evidence>
<sequence length="103" mass="11460">MQQQLAEIEDEYSADITLLKLAAASSAYNTPPSNNDQTTIKGGGHLTVRQREAFLLARSWGYYEYPRETTARELAAELGISKTTLLEHLRKAEAKLLTGIDSF</sequence>
<dbReference type="Gene3D" id="1.10.10.10">
    <property type="entry name" value="Winged helix-like DNA-binding domain superfamily/Winged helix DNA-binding domain"/>
    <property type="match status" value="1"/>
</dbReference>
<dbReference type="InterPro" id="IPR036388">
    <property type="entry name" value="WH-like_DNA-bd_sf"/>
</dbReference>
<protein>
    <submittedName>
        <fullName evidence="4">Helix-turn-helix domain-containing protein</fullName>
    </submittedName>
</protein>
<reference evidence="4 5" key="1">
    <citation type="journal article" date="2019" name="Int. J. Syst. Evol. Microbiol.">
        <title>The Global Catalogue of Microorganisms (GCM) 10K type strain sequencing project: providing services to taxonomists for standard genome sequencing and annotation.</title>
        <authorList>
            <consortium name="The Broad Institute Genomics Platform"/>
            <consortium name="The Broad Institute Genome Sequencing Center for Infectious Disease"/>
            <person name="Wu L."/>
            <person name="Ma J."/>
        </authorList>
    </citation>
    <scope>NUCLEOTIDE SEQUENCE [LARGE SCALE GENOMIC DNA]</scope>
    <source>
        <strain evidence="4 5">CGMCC 1.3240</strain>
    </source>
</reference>
<dbReference type="RefSeq" id="WP_340605285.1">
    <property type="nucleotide sequence ID" value="NZ_JBBMXV010000005.1"/>
</dbReference>
<dbReference type="Pfam" id="PF04967">
    <property type="entry name" value="HTH_10"/>
    <property type="match status" value="1"/>
</dbReference>
<dbReference type="EMBL" id="JBHSXQ010000005">
    <property type="protein sequence ID" value="MFC6906703.1"/>
    <property type="molecule type" value="Genomic_DNA"/>
</dbReference>
<accession>A0ABD5V5Y1</accession>
<evidence type="ECO:0000259" key="3">
    <source>
        <dbReference type="Pfam" id="PF04967"/>
    </source>
</evidence>
<proteinExistence type="predicted"/>
<evidence type="ECO:0000313" key="4">
    <source>
        <dbReference type="EMBL" id="MFC6906703.1"/>
    </source>
</evidence>
<feature type="domain" description="HTH bat-type" evidence="3">
    <location>
        <begin position="46"/>
        <end position="97"/>
    </location>
</feature>
<gene>
    <name evidence="4" type="ORF">ACFQGH_16020</name>
</gene>
<dbReference type="Proteomes" id="UP001596312">
    <property type="component" value="Unassembled WGS sequence"/>
</dbReference>
<dbReference type="InterPro" id="IPR007050">
    <property type="entry name" value="HTH_bacterioopsin"/>
</dbReference>
<dbReference type="AlphaFoldDB" id="A0ABD5V5Y1"/>
<dbReference type="PANTHER" id="PTHR34236">
    <property type="entry name" value="DIMETHYL SULFOXIDE REDUCTASE TRANSCRIPTIONAL ACTIVATOR"/>
    <property type="match status" value="1"/>
</dbReference>
<keyword evidence="5" id="KW-1185">Reference proteome</keyword>
<keyword evidence="2" id="KW-0804">Transcription</keyword>
<evidence type="ECO:0000313" key="5">
    <source>
        <dbReference type="Proteomes" id="UP001596312"/>
    </source>
</evidence>
<name>A0ABD5V5Y1_9EURY</name>
<organism evidence="4 5">
    <name type="scientific">Halalkalicoccus tibetensis</name>
    <dbReference type="NCBI Taxonomy" id="175632"/>
    <lineage>
        <taxon>Archaea</taxon>
        <taxon>Methanobacteriati</taxon>
        <taxon>Methanobacteriota</taxon>
        <taxon>Stenosarchaea group</taxon>
        <taxon>Halobacteria</taxon>
        <taxon>Halobacteriales</taxon>
        <taxon>Halococcaceae</taxon>
        <taxon>Halalkalicoccus</taxon>
    </lineage>
</organism>
<dbReference type="PANTHER" id="PTHR34236:SF1">
    <property type="entry name" value="DIMETHYL SULFOXIDE REDUCTASE TRANSCRIPTIONAL ACTIVATOR"/>
    <property type="match status" value="1"/>
</dbReference>